<comment type="caution">
    <text evidence="2">The sequence shown here is derived from an EMBL/GenBank/DDBJ whole genome shotgun (WGS) entry which is preliminary data.</text>
</comment>
<feature type="region of interest" description="Disordered" evidence="1">
    <location>
        <begin position="245"/>
        <end position="280"/>
    </location>
</feature>
<dbReference type="Proteomes" id="UP000321234">
    <property type="component" value="Unassembled WGS sequence"/>
</dbReference>
<keyword evidence="3" id="KW-1185">Reference proteome</keyword>
<dbReference type="EMBL" id="VKAC01000001">
    <property type="protein sequence ID" value="TXR57968.1"/>
    <property type="molecule type" value="Genomic_DNA"/>
</dbReference>
<accession>A0A5C8ZLI1</accession>
<reference evidence="2 3" key="1">
    <citation type="submission" date="2019-07" db="EMBL/GenBank/DDBJ databases">
        <title>Quadrisphaera sp. strain DD2A genome sequencing and assembly.</title>
        <authorList>
            <person name="Kim I."/>
        </authorList>
    </citation>
    <scope>NUCLEOTIDE SEQUENCE [LARGE SCALE GENOMIC DNA]</scope>
    <source>
        <strain evidence="2 3">DD2A</strain>
    </source>
</reference>
<evidence type="ECO:0008006" key="4">
    <source>
        <dbReference type="Google" id="ProtNLM"/>
    </source>
</evidence>
<dbReference type="RefSeq" id="WP_147924579.1">
    <property type="nucleotide sequence ID" value="NZ_VKAC01000001.1"/>
</dbReference>
<evidence type="ECO:0000256" key="1">
    <source>
        <dbReference type="SAM" id="MobiDB-lite"/>
    </source>
</evidence>
<dbReference type="OrthoDB" id="5143202at2"/>
<proteinExistence type="predicted"/>
<organism evidence="2 3">
    <name type="scientific">Quadrisphaera setariae</name>
    <dbReference type="NCBI Taxonomy" id="2593304"/>
    <lineage>
        <taxon>Bacteria</taxon>
        <taxon>Bacillati</taxon>
        <taxon>Actinomycetota</taxon>
        <taxon>Actinomycetes</taxon>
        <taxon>Kineosporiales</taxon>
        <taxon>Kineosporiaceae</taxon>
        <taxon>Quadrisphaera</taxon>
    </lineage>
</organism>
<evidence type="ECO:0000313" key="3">
    <source>
        <dbReference type="Proteomes" id="UP000321234"/>
    </source>
</evidence>
<name>A0A5C8ZLI1_9ACTN</name>
<sequence>MELLLDPSLPPQLTRLALSQRGVLTTEQLLAAGLTRTRIHEVGRRDGWRTPLRGTRMVAVHTGREASSDLMRAWNQAAALVLPHAVLGFDSAAVEMRLVGVPRCDGVTVVVPPGKELRARPGLRVHVRPLLASEVATPSGLRATGLVRTLADLVPSVDRPTGLSVLDGALRRRARRSDLAAARELASGRSGWRGVDDLWELATPDADSPLESRVRSRMIDGHLAPDRLQQRLRDAAGRVFARPDMTIDRERRRRPERGPLYVEADGRGPHGSPEAAYRDRDKASEVLADGADVERFTWDDTFDPMRIPWRLRRAL</sequence>
<evidence type="ECO:0000313" key="2">
    <source>
        <dbReference type="EMBL" id="TXR57968.1"/>
    </source>
</evidence>
<protein>
    <recommendedName>
        <fullName evidence="4">Transcriptional regulator, AbiEi antitoxin, Type IV TA system</fullName>
    </recommendedName>
</protein>
<gene>
    <name evidence="2" type="ORF">FMM08_01730</name>
</gene>
<dbReference type="AlphaFoldDB" id="A0A5C8ZLI1"/>